<accession>A0A1X9MIM0</accession>
<dbReference type="KEGG" id="bkw:BkAM31D_23315"/>
<dbReference type="RefSeq" id="WP_066158866.1">
    <property type="nucleotide sequence ID" value="NZ_CP020814.1"/>
</dbReference>
<sequence>MTSIPVTGYLYHSDEDNSEHSHTLYITSWNGRPVHTHEFRGVTSFDVGHDHRYAGTTEPAPSGVQHTHRYGTFTSFDERHRHEIRGVTGPAIFLPEGGHYHEFSGVTTVDGVTPHRHKYSGRTSL</sequence>
<proteinExistence type="predicted"/>
<reference evidence="1 2" key="1">
    <citation type="submission" date="2017-04" db="EMBL/GenBank/DDBJ databases">
        <title>Bacillus krulwichiae AM31D Genome sequencing and assembly.</title>
        <authorList>
            <person name="Krulwich T.A."/>
            <person name="Anastor L."/>
            <person name="Ehrlich R."/>
            <person name="Ehrlich G.D."/>
            <person name="Janto B."/>
        </authorList>
    </citation>
    <scope>NUCLEOTIDE SEQUENCE [LARGE SCALE GENOMIC DNA]</scope>
    <source>
        <strain evidence="1 2">AM31D</strain>
    </source>
</reference>
<gene>
    <name evidence="1" type="ORF">BkAM31D_23315</name>
</gene>
<name>A0A1X9MIM0_9BACI</name>
<dbReference type="EMBL" id="CP020814">
    <property type="protein sequence ID" value="ARK32560.1"/>
    <property type="molecule type" value="Genomic_DNA"/>
</dbReference>
<keyword evidence="2" id="KW-1185">Reference proteome</keyword>
<evidence type="ECO:0000313" key="1">
    <source>
        <dbReference type="EMBL" id="ARK32560.1"/>
    </source>
</evidence>
<protein>
    <submittedName>
        <fullName evidence="1">YmaF family protein</fullName>
    </submittedName>
</protein>
<organism evidence="1 2">
    <name type="scientific">Halalkalibacter krulwichiae</name>
    <dbReference type="NCBI Taxonomy" id="199441"/>
    <lineage>
        <taxon>Bacteria</taxon>
        <taxon>Bacillati</taxon>
        <taxon>Bacillota</taxon>
        <taxon>Bacilli</taxon>
        <taxon>Bacillales</taxon>
        <taxon>Bacillaceae</taxon>
        <taxon>Halalkalibacter</taxon>
    </lineage>
</organism>
<dbReference type="InterPro" id="IPR024307">
    <property type="entry name" value="YmaF"/>
</dbReference>
<dbReference type="AlphaFoldDB" id="A0A1X9MIM0"/>
<dbReference type="Pfam" id="PF12788">
    <property type="entry name" value="YmaF"/>
    <property type="match status" value="1"/>
</dbReference>
<dbReference type="STRING" id="199441.BkAM31D_23315"/>
<evidence type="ECO:0000313" key="2">
    <source>
        <dbReference type="Proteomes" id="UP000193006"/>
    </source>
</evidence>
<dbReference type="Proteomes" id="UP000193006">
    <property type="component" value="Chromosome"/>
</dbReference>